<name>A0A6A5YCM8_9PEZI</name>
<feature type="signal peptide" evidence="1">
    <location>
        <begin position="1"/>
        <end position="25"/>
    </location>
</feature>
<evidence type="ECO:0000313" key="2">
    <source>
        <dbReference type="EMBL" id="KAF2089263.1"/>
    </source>
</evidence>
<sequence length="100" mass="10949">MMCLFAVLPFLTLLFLTTAPPAVTAAPADTIERGASRLNILIQRACPAACATNCPDCCANPFTCRDLCCHSYICHFVQERRCCVSMSMSWVTAFVLVIII</sequence>
<accession>A0A6A5YCM8</accession>
<evidence type="ECO:0000313" key="3">
    <source>
        <dbReference type="Proteomes" id="UP000799776"/>
    </source>
</evidence>
<evidence type="ECO:0008006" key="4">
    <source>
        <dbReference type="Google" id="ProtNLM"/>
    </source>
</evidence>
<dbReference type="AlphaFoldDB" id="A0A6A5YCM8"/>
<proteinExistence type="predicted"/>
<reference evidence="2" key="1">
    <citation type="journal article" date="2020" name="Stud. Mycol.">
        <title>101 Dothideomycetes genomes: a test case for predicting lifestyles and emergence of pathogens.</title>
        <authorList>
            <person name="Haridas S."/>
            <person name="Albert R."/>
            <person name="Binder M."/>
            <person name="Bloem J."/>
            <person name="Labutti K."/>
            <person name="Salamov A."/>
            <person name="Andreopoulos B."/>
            <person name="Baker S."/>
            <person name="Barry K."/>
            <person name="Bills G."/>
            <person name="Bluhm B."/>
            <person name="Cannon C."/>
            <person name="Castanera R."/>
            <person name="Culley D."/>
            <person name="Daum C."/>
            <person name="Ezra D."/>
            <person name="Gonzalez J."/>
            <person name="Henrissat B."/>
            <person name="Kuo A."/>
            <person name="Liang C."/>
            <person name="Lipzen A."/>
            <person name="Lutzoni F."/>
            <person name="Magnuson J."/>
            <person name="Mondo S."/>
            <person name="Nolan M."/>
            <person name="Ohm R."/>
            <person name="Pangilinan J."/>
            <person name="Park H.-J."/>
            <person name="Ramirez L."/>
            <person name="Alfaro M."/>
            <person name="Sun H."/>
            <person name="Tritt A."/>
            <person name="Yoshinaga Y."/>
            <person name="Zwiers L.-H."/>
            <person name="Turgeon B."/>
            <person name="Goodwin S."/>
            <person name="Spatafora J."/>
            <person name="Crous P."/>
            <person name="Grigoriev I."/>
        </authorList>
    </citation>
    <scope>NUCLEOTIDE SEQUENCE</scope>
    <source>
        <strain evidence="2">CBS 121410</strain>
    </source>
</reference>
<dbReference type="Proteomes" id="UP000799776">
    <property type="component" value="Unassembled WGS sequence"/>
</dbReference>
<evidence type="ECO:0000256" key="1">
    <source>
        <dbReference type="SAM" id="SignalP"/>
    </source>
</evidence>
<organism evidence="2 3">
    <name type="scientific">Saccharata proteae CBS 121410</name>
    <dbReference type="NCBI Taxonomy" id="1314787"/>
    <lineage>
        <taxon>Eukaryota</taxon>
        <taxon>Fungi</taxon>
        <taxon>Dikarya</taxon>
        <taxon>Ascomycota</taxon>
        <taxon>Pezizomycotina</taxon>
        <taxon>Dothideomycetes</taxon>
        <taxon>Dothideomycetes incertae sedis</taxon>
        <taxon>Botryosphaeriales</taxon>
        <taxon>Saccharataceae</taxon>
        <taxon>Saccharata</taxon>
    </lineage>
</organism>
<keyword evidence="1" id="KW-0732">Signal</keyword>
<gene>
    <name evidence="2" type="ORF">K490DRAFT_54889</name>
</gene>
<keyword evidence="3" id="KW-1185">Reference proteome</keyword>
<protein>
    <recommendedName>
        <fullName evidence="4">Agouti domain-containing protein</fullName>
    </recommendedName>
</protein>
<dbReference type="EMBL" id="ML978714">
    <property type="protein sequence ID" value="KAF2089263.1"/>
    <property type="molecule type" value="Genomic_DNA"/>
</dbReference>
<feature type="chain" id="PRO_5025658890" description="Agouti domain-containing protein" evidence="1">
    <location>
        <begin position="26"/>
        <end position="100"/>
    </location>
</feature>